<evidence type="ECO:0000313" key="9">
    <source>
        <dbReference type="Proteomes" id="UP001302719"/>
    </source>
</evidence>
<feature type="transmembrane region" description="Helical" evidence="7">
    <location>
        <begin position="46"/>
        <end position="70"/>
    </location>
</feature>
<dbReference type="Proteomes" id="UP001302719">
    <property type="component" value="Chromosome"/>
</dbReference>
<organism evidence="8 9">
    <name type="scientific">Candidatus Nitrospira allomarina</name>
    <dbReference type="NCBI Taxonomy" id="3020900"/>
    <lineage>
        <taxon>Bacteria</taxon>
        <taxon>Pseudomonadati</taxon>
        <taxon>Nitrospirota</taxon>
        <taxon>Nitrospiria</taxon>
        <taxon>Nitrospirales</taxon>
        <taxon>Nitrospiraceae</taxon>
        <taxon>Nitrospira</taxon>
    </lineage>
</organism>
<evidence type="ECO:0000256" key="6">
    <source>
        <dbReference type="ARBA" id="ARBA00023136"/>
    </source>
</evidence>
<feature type="transmembrane region" description="Helical" evidence="7">
    <location>
        <begin position="260"/>
        <end position="280"/>
    </location>
</feature>
<dbReference type="PANTHER" id="PTHR43141">
    <property type="entry name" value="CYTOCHROME BD2 SUBUNIT II"/>
    <property type="match status" value="1"/>
</dbReference>
<feature type="transmembrane region" description="Helical" evidence="7">
    <location>
        <begin position="118"/>
        <end position="140"/>
    </location>
</feature>
<dbReference type="PANTHER" id="PTHR43141:SF4">
    <property type="entry name" value="CYTOCHROME BD2 SUBUNIT II"/>
    <property type="match status" value="1"/>
</dbReference>
<evidence type="ECO:0000256" key="7">
    <source>
        <dbReference type="SAM" id="Phobius"/>
    </source>
</evidence>
<name>A0AA96GDR8_9BACT</name>
<comment type="similarity">
    <text evidence="2">Belongs to the cytochrome ubiquinol oxidase subunit 2 family.</text>
</comment>
<accession>A0AA96GDR8</accession>
<gene>
    <name evidence="8" type="ORF">PP769_19350</name>
</gene>
<evidence type="ECO:0000313" key="8">
    <source>
        <dbReference type="EMBL" id="WNM58100.1"/>
    </source>
</evidence>
<dbReference type="EMBL" id="CP116967">
    <property type="protein sequence ID" value="WNM58100.1"/>
    <property type="molecule type" value="Genomic_DNA"/>
</dbReference>
<feature type="transmembrane region" description="Helical" evidence="7">
    <location>
        <begin position="234"/>
        <end position="255"/>
    </location>
</feature>
<dbReference type="GO" id="GO:0070069">
    <property type="term" value="C:cytochrome complex"/>
    <property type="evidence" value="ECO:0007669"/>
    <property type="project" value="TreeGrafter"/>
</dbReference>
<comment type="subcellular location">
    <subcellularLocation>
        <location evidence="1">Cell membrane</location>
        <topology evidence="1">Multi-pass membrane protein</topology>
    </subcellularLocation>
</comment>
<evidence type="ECO:0000256" key="3">
    <source>
        <dbReference type="ARBA" id="ARBA00022475"/>
    </source>
</evidence>
<evidence type="ECO:0000256" key="5">
    <source>
        <dbReference type="ARBA" id="ARBA00022989"/>
    </source>
</evidence>
<dbReference type="Pfam" id="PF02322">
    <property type="entry name" value="Cyt_bd_oxida_II"/>
    <property type="match status" value="1"/>
</dbReference>
<feature type="transmembrane region" description="Helical" evidence="7">
    <location>
        <begin position="6"/>
        <end position="34"/>
    </location>
</feature>
<dbReference type="GO" id="GO:0016682">
    <property type="term" value="F:oxidoreductase activity, acting on diphenols and related substances as donors, oxygen as acceptor"/>
    <property type="evidence" value="ECO:0007669"/>
    <property type="project" value="TreeGrafter"/>
</dbReference>
<protein>
    <submittedName>
        <fullName evidence="8">Cytochrome d ubiquinol oxidase subunit II</fullName>
    </submittedName>
</protein>
<evidence type="ECO:0000256" key="2">
    <source>
        <dbReference type="ARBA" id="ARBA00007543"/>
    </source>
</evidence>
<dbReference type="GO" id="GO:0019646">
    <property type="term" value="P:aerobic electron transport chain"/>
    <property type="evidence" value="ECO:0007669"/>
    <property type="project" value="TreeGrafter"/>
</dbReference>
<keyword evidence="5 7" id="KW-1133">Transmembrane helix</keyword>
<keyword evidence="6 7" id="KW-0472">Membrane</keyword>
<dbReference type="GO" id="GO:0005886">
    <property type="term" value="C:plasma membrane"/>
    <property type="evidence" value="ECO:0007669"/>
    <property type="project" value="UniProtKB-SubCell"/>
</dbReference>
<keyword evidence="9" id="KW-1185">Reference proteome</keyword>
<feature type="transmembrane region" description="Helical" evidence="7">
    <location>
        <begin position="76"/>
        <end position="97"/>
    </location>
</feature>
<feature type="transmembrane region" description="Helical" evidence="7">
    <location>
        <begin position="160"/>
        <end position="181"/>
    </location>
</feature>
<dbReference type="InterPro" id="IPR003317">
    <property type="entry name" value="Cyt-d_oxidase_su2"/>
</dbReference>
<keyword evidence="4 7" id="KW-0812">Transmembrane</keyword>
<feature type="transmembrane region" description="Helical" evidence="7">
    <location>
        <begin position="300"/>
        <end position="324"/>
    </location>
</feature>
<evidence type="ECO:0000256" key="4">
    <source>
        <dbReference type="ARBA" id="ARBA00022692"/>
    </source>
</evidence>
<dbReference type="RefSeq" id="WP_312643434.1">
    <property type="nucleotide sequence ID" value="NZ_CP116967.1"/>
</dbReference>
<dbReference type="GO" id="GO:0009055">
    <property type="term" value="F:electron transfer activity"/>
    <property type="evidence" value="ECO:0007669"/>
    <property type="project" value="TreeGrafter"/>
</dbReference>
<evidence type="ECO:0000256" key="1">
    <source>
        <dbReference type="ARBA" id="ARBA00004651"/>
    </source>
</evidence>
<feature type="transmembrane region" description="Helical" evidence="7">
    <location>
        <begin position="201"/>
        <end position="219"/>
    </location>
</feature>
<proteinExistence type="inferred from homology"/>
<keyword evidence="3" id="KW-1003">Cell membrane</keyword>
<dbReference type="AlphaFoldDB" id="A0AA96GDR8"/>
<reference evidence="8 9" key="1">
    <citation type="submission" date="2023-01" db="EMBL/GenBank/DDBJ databases">
        <title>Cultivation and genomic characterization of new, ubiquitous marine nitrite-oxidizing bacteria from the Nitrospirales.</title>
        <authorList>
            <person name="Mueller A.J."/>
            <person name="Daebeler A."/>
            <person name="Herbold C.W."/>
            <person name="Kirkegaard R.H."/>
            <person name="Daims H."/>
        </authorList>
    </citation>
    <scope>NUCLEOTIDE SEQUENCE [LARGE SCALE GENOMIC DNA]</scope>
    <source>
        <strain evidence="8 9">VA</strain>
    </source>
</reference>
<sequence>MELEIALANVLLIALTFYALLGGADFGAGVWHLLARGPTRRAQHQLIGEAIGPIWEANHVWLILIVTIVFTAFPRAYVHISTTLHIPLTILVIGIVLRGSAFAFRHYDIKDDDIHLRWDQLFAISSLISPLLLGIIIGAITSGHFPVNPATFFEGYIAPWLQPFPLGMGLLTLLLFSYLAATYLLLETRDPALQKIFRKRAITAVLLAGILEEAVLYLGRSGAPRLWGEVTTSLWGGFIQLGVGSLTIIAILLLLTQRYWWARTCAILQVTLTIWTWGIAQFPYLIPPHLTVFNTAAPGVTLQFIAGALLVGILFLFPSLFYLFRIFKGSMLFRHKGHHE</sequence>
<dbReference type="KEGG" id="nall:PP769_19350"/>